<dbReference type="AlphaFoldDB" id="A0A212LHP0"/>
<proteinExistence type="predicted"/>
<gene>
    <name evidence="1" type="ORF">KL86PLE_40888</name>
</gene>
<sequence>MKELAFPRLAGVIDFSRQTHWTGRRGLSIRPELRRWDATRRPMERGKCLSSSVGRACD</sequence>
<name>A0A212LHP0_9HYPH</name>
<organism evidence="1">
    <name type="scientific">uncultured Pleomorphomonas sp</name>
    <dbReference type="NCBI Taxonomy" id="442121"/>
    <lineage>
        <taxon>Bacteria</taxon>
        <taxon>Pseudomonadati</taxon>
        <taxon>Pseudomonadota</taxon>
        <taxon>Alphaproteobacteria</taxon>
        <taxon>Hyphomicrobiales</taxon>
        <taxon>Pleomorphomonadaceae</taxon>
        <taxon>Pleomorphomonas</taxon>
        <taxon>environmental samples</taxon>
    </lineage>
</organism>
<dbReference type="EMBL" id="FMJD01000008">
    <property type="protein sequence ID" value="SCM77083.1"/>
    <property type="molecule type" value="Genomic_DNA"/>
</dbReference>
<reference evidence="1" key="1">
    <citation type="submission" date="2016-08" db="EMBL/GenBank/DDBJ databases">
        <authorList>
            <person name="Seilhamer J.J."/>
        </authorList>
    </citation>
    <scope>NUCLEOTIDE SEQUENCE</scope>
    <source>
        <strain evidence="1">86</strain>
    </source>
</reference>
<accession>A0A212LHP0</accession>
<evidence type="ECO:0000313" key="1">
    <source>
        <dbReference type="EMBL" id="SCM77083.1"/>
    </source>
</evidence>
<protein>
    <submittedName>
        <fullName evidence="1">Uncharacterized protein</fullName>
    </submittedName>
</protein>